<evidence type="ECO:0000313" key="1">
    <source>
        <dbReference type="EMBL" id="CYU78181.1"/>
    </source>
</evidence>
<proteinExistence type="predicted"/>
<dbReference type="AlphaFoldDB" id="A0A0Z8EI34"/>
<name>A0A0Z8EI34_STRSU</name>
<protein>
    <submittedName>
        <fullName evidence="1">Uncharacterized protein</fullName>
    </submittedName>
</protein>
<gene>
    <name evidence="1" type="ORF">ERS132410_01044</name>
</gene>
<organism evidence="1 2">
    <name type="scientific">Streptococcus suis</name>
    <dbReference type="NCBI Taxonomy" id="1307"/>
    <lineage>
        <taxon>Bacteria</taxon>
        <taxon>Bacillati</taxon>
        <taxon>Bacillota</taxon>
        <taxon>Bacilli</taxon>
        <taxon>Lactobacillales</taxon>
        <taxon>Streptococcaceae</taxon>
        <taxon>Streptococcus</taxon>
    </lineage>
</organism>
<dbReference type="Proteomes" id="UP000073485">
    <property type="component" value="Unassembled WGS sequence"/>
</dbReference>
<dbReference type="EMBL" id="FIGO01000005">
    <property type="protein sequence ID" value="CYU78181.1"/>
    <property type="molecule type" value="Genomic_DNA"/>
</dbReference>
<dbReference type="RefSeq" id="WP_044752461.1">
    <property type="nucleotide sequence ID" value="NZ_CEHU01000059.1"/>
</dbReference>
<accession>A0A0Z8EI34</accession>
<sequence length="175" mass="21013">MIEKPKGKINEIVYFHTTDSESPNRIYPNLVQLFILLDEILKADETTSSLHVTPFYVNEMLNFQEEFDIAHLYIETKENVTLIEKEEFAKKNMFWLTPESDYKILDKYINLDDMKQMYFLVEKSDILDFKKSIHAYMSFLMQRGIPQMTAWLYDMYDFDKESIPYGYFCFEVLSH</sequence>
<reference evidence="1 2" key="1">
    <citation type="submission" date="2016-02" db="EMBL/GenBank/DDBJ databases">
        <authorList>
            <consortium name="Pathogen Informatics"/>
        </authorList>
    </citation>
    <scope>NUCLEOTIDE SEQUENCE [LARGE SCALE GENOMIC DNA]</scope>
    <source>
        <strain evidence="1 2">LSS48</strain>
    </source>
</reference>
<evidence type="ECO:0000313" key="2">
    <source>
        <dbReference type="Proteomes" id="UP000073485"/>
    </source>
</evidence>